<sequence>MTAKNIDLELLLARMSDREREIDPQLPVRSLNPGDAVVRRAGSGNTDHALAVSRETVLTASDPDAIWGPLVTSSLELRWDGDEAAAGTLLREWVADTAPRLGEDGDWETCLSVRVPSRDSGLVRPLLSQGFACVDVTGIRVGARGVAESEAEARLRAGGVTLRLATPADAPLLGVLDSELLAHDAQHGGLADRPGAAAILQVGIEVRIAIDPEWTWVIEQRGEAVGYLSIELNRERHLQACAQGGGVAFIQAMYLRPTVRGGGIGEAVVEFAHARIEAEGFDRILLGYASQNPRSGPFWCRMGYRPLWSGWQRRPGRPAGTTVTR</sequence>
<name>A0A542XXS2_9MICO</name>
<reference evidence="4 5" key="1">
    <citation type="submission" date="2019-06" db="EMBL/GenBank/DDBJ databases">
        <title>Sequencing the genomes of 1000 actinobacteria strains.</title>
        <authorList>
            <person name="Klenk H.-P."/>
        </authorList>
    </citation>
    <scope>NUCLEOTIDE SEQUENCE [LARGE SCALE GENOMIC DNA]</scope>
    <source>
        <strain evidence="4 5">DSM 8803</strain>
    </source>
</reference>
<dbReference type="PANTHER" id="PTHR43877">
    <property type="entry name" value="AMINOALKYLPHOSPHONATE N-ACETYLTRANSFERASE-RELATED-RELATED"/>
    <property type="match status" value="1"/>
</dbReference>
<dbReference type="InterPro" id="IPR000182">
    <property type="entry name" value="GNAT_dom"/>
</dbReference>
<dbReference type="Gene3D" id="3.40.630.30">
    <property type="match status" value="1"/>
</dbReference>
<protein>
    <submittedName>
        <fullName evidence="4">Acetyltransferase (GNAT) family protein</fullName>
    </submittedName>
</protein>
<evidence type="ECO:0000313" key="5">
    <source>
        <dbReference type="Proteomes" id="UP000319094"/>
    </source>
</evidence>
<dbReference type="InterPro" id="IPR016181">
    <property type="entry name" value="Acyl_CoA_acyltransferase"/>
</dbReference>
<evidence type="ECO:0000256" key="1">
    <source>
        <dbReference type="ARBA" id="ARBA00022679"/>
    </source>
</evidence>
<keyword evidence="5" id="KW-1185">Reference proteome</keyword>
<proteinExistence type="predicted"/>
<dbReference type="OrthoDB" id="149709at2"/>
<dbReference type="Proteomes" id="UP000319094">
    <property type="component" value="Unassembled WGS sequence"/>
</dbReference>
<dbReference type="SUPFAM" id="SSF55729">
    <property type="entry name" value="Acyl-CoA N-acyltransferases (Nat)"/>
    <property type="match status" value="1"/>
</dbReference>
<dbReference type="RefSeq" id="WP_141888498.1">
    <property type="nucleotide sequence ID" value="NZ_BAAAUY010000023.1"/>
</dbReference>
<keyword evidence="2" id="KW-0012">Acyltransferase</keyword>
<gene>
    <name evidence="4" type="ORF">FB468_3044</name>
</gene>
<evidence type="ECO:0000313" key="4">
    <source>
        <dbReference type="EMBL" id="TQL40523.1"/>
    </source>
</evidence>
<dbReference type="AlphaFoldDB" id="A0A542XXS2"/>
<dbReference type="GO" id="GO:0016747">
    <property type="term" value="F:acyltransferase activity, transferring groups other than amino-acyl groups"/>
    <property type="evidence" value="ECO:0007669"/>
    <property type="project" value="InterPro"/>
</dbReference>
<dbReference type="InterPro" id="IPR050832">
    <property type="entry name" value="Bact_Acetyltransf"/>
</dbReference>
<comment type="caution">
    <text evidence="4">The sequence shown here is derived from an EMBL/GenBank/DDBJ whole genome shotgun (WGS) entry which is preliminary data.</text>
</comment>
<dbReference type="EMBL" id="VFON01000002">
    <property type="protein sequence ID" value="TQL40523.1"/>
    <property type="molecule type" value="Genomic_DNA"/>
</dbReference>
<evidence type="ECO:0000256" key="2">
    <source>
        <dbReference type="ARBA" id="ARBA00023315"/>
    </source>
</evidence>
<feature type="domain" description="N-acetyltransferase" evidence="3">
    <location>
        <begin position="160"/>
        <end position="324"/>
    </location>
</feature>
<dbReference type="Pfam" id="PF00583">
    <property type="entry name" value="Acetyltransf_1"/>
    <property type="match status" value="1"/>
</dbReference>
<keyword evidence="1 4" id="KW-0808">Transferase</keyword>
<dbReference type="PROSITE" id="PS51186">
    <property type="entry name" value="GNAT"/>
    <property type="match status" value="1"/>
</dbReference>
<organism evidence="4 5">
    <name type="scientific">Leucobacter komagatae</name>
    <dbReference type="NCBI Taxonomy" id="55969"/>
    <lineage>
        <taxon>Bacteria</taxon>
        <taxon>Bacillati</taxon>
        <taxon>Actinomycetota</taxon>
        <taxon>Actinomycetes</taxon>
        <taxon>Micrococcales</taxon>
        <taxon>Microbacteriaceae</taxon>
        <taxon>Leucobacter</taxon>
    </lineage>
</organism>
<dbReference type="CDD" id="cd04301">
    <property type="entry name" value="NAT_SF"/>
    <property type="match status" value="1"/>
</dbReference>
<accession>A0A542XXS2</accession>
<evidence type="ECO:0000259" key="3">
    <source>
        <dbReference type="PROSITE" id="PS51186"/>
    </source>
</evidence>